<evidence type="ECO:0000256" key="1">
    <source>
        <dbReference type="SAM" id="MobiDB-lite"/>
    </source>
</evidence>
<comment type="caution">
    <text evidence="2">The sequence shown here is derived from an EMBL/GenBank/DDBJ whole genome shotgun (WGS) entry which is preliminary data.</text>
</comment>
<feature type="compositionally biased region" description="Acidic residues" evidence="1">
    <location>
        <begin position="87"/>
        <end position="98"/>
    </location>
</feature>
<protein>
    <submittedName>
        <fullName evidence="2">Uncharacterized protein</fullName>
    </submittedName>
</protein>
<dbReference type="RefSeq" id="WP_128220052.1">
    <property type="nucleotide sequence ID" value="NZ_CP034929.1"/>
</dbReference>
<evidence type="ECO:0000313" key="2">
    <source>
        <dbReference type="EMBL" id="MFC6153651.1"/>
    </source>
</evidence>
<gene>
    <name evidence="2" type="ORF">ACFPWU_08250</name>
</gene>
<accession>A0ABW1QW40</accession>
<feature type="region of interest" description="Disordered" evidence="1">
    <location>
        <begin position="86"/>
        <end position="107"/>
    </location>
</feature>
<name>A0ABW1QW40_9ACTN</name>
<dbReference type="Proteomes" id="UP001596098">
    <property type="component" value="Unassembled WGS sequence"/>
</dbReference>
<evidence type="ECO:0000313" key="3">
    <source>
        <dbReference type="Proteomes" id="UP001596098"/>
    </source>
</evidence>
<proteinExistence type="predicted"/>
<reference evidence="3" key="1">
    <citation type="journal article" date="2019" name="Int. J. Syst. Evol. Microbiol.">
        <title>The Global Catalogue of Microorganisms (GCM) 10K type strain sequencing project: providing services to taxonomists for standard genome sequencing and annotation.</title>
        <authorList>
            <consortium name="The Broad Institute Genomics Platform"/>
            <consortium name="The Broad Institute Genome Sequencing Center for Infectious Disease"/>
            <person name="Wu L."/>
            <person name="Ma J."/>
        </authorList>
    </citation>
    <scope>NUCLEOTIDE SEQUENCE [LARGE SCALE GENOMIC DNA]</scope>
    <source>
        <strain evidence="3">DFY28</strain>
    </source>
</reference>
<organism evidence="2 3">
    <name type="scientific">Nocardioides yefusunii</name>
    <dbReference type="NCBI Taxonomy" id="2500546"/>
    <lineage>
        <taxon>Bacteria</taxon>
        <taxon>Bacillati</taxon>
        <taxon>Actinomycetota</taxon>
        <taxon>Actinomycetes</taxon>
        <taxon>Propionibacteriales</taxon>
        <taxon>Nocardioidaceae</taxon>
        <taxon>Nocardioides</taxon>
    </lineage>
</organism>
<sequence>MTRTTVGPRELAASVNGFDDLAVAKYFGKSFSQMASRDENGERDVDGSVSLRALIFIDQRRQGAKDAAAWQTCMEITITELGTYFPAEEDEVTPDDPATDLGKDSMP</sequence>
<dbReference type="EMBL" id="JBHSQI010000004">
    <property type="protein sequence ID" value="MFC6153651.1"/>
    <property type="molecule type" value="Genomic_DNA"/>
</dbReference>
<keyword evidence="3" id="KW-1185">Reference proteome</keyword>